<evidence type="ECO:0000259" key="12">
    <source>
        <dbReference type="Pfam" id="PF00593"/>
    </source>
</evidence>
<evidence type="ECO:0000256" key="6">
    <source>
        <dbReference type="ARBA" id="ARBA00023077"/>
    </source>
</evidence>
<dbReference type="PANTHER" id="PTHR30069">
    <property type="entry name" value="TONB-DEPENDENT OUTER MEMBRANE RECEPTOR"/>
    <property type="match status" value="1"/>
</dbReference>
<keyword evidence="2 10" id="KW-0813">Transport</keyword>
<keyword evidence="3 10" id="KW-1134">Transmembrane beta strand</keyword>
<dbReference type="InterPro" id="IPR012910">
    <property type="entry name" value="Plug_dom"/>
</dbReference>
<dbReference type="SUPFAM" id="SSF56935">
    <property type="entry name" value="Porins"/>
    <property type="match status" value="1"/>
</dbReference>
<dbReference type="InterPro" id="IPR036942">
    <property type="entry name" value="Beta-barrel_TonB_sf"/>
</dbReference>
<organism evidence="14 15">
    <name type="scientific">Sungkyunkwania multivorans</name>
    <dbReference type="NCBI Taxonomy" id="1173618"/>
    <lineage>
        <taxon>Bacteria</taxon>
        <taxon>Pseudomonadati</taxon>
        <taxon>Bacteroidota</taxon>
        <taxon>Flavobacteriia</taxon>
        <taxon>Flavobacteriales</taxon>
        <taxon>Flavobacteriaceae</taxon>
        <taxon>Sungkyunkwania</taxon>
    </lineage>
</organism>
<dbReference type="EMBL" id="JBHTJH010000017">
    <property type="protein sequence ID" value="MFD0863452.1"/>
    <property type="molecule type" value="Genomic_DNA"/>
</dbReference>
<dbReference type="Pfam" id="PF00593">
    <property type="entry name" value="TonB_dep_Rec_b-barrel"/>
    <property type="match status" value="1"/>
</dbReference>
<dbReference type="PROSITE" id="PS01156">
    <property type="entry name" value="TONB_DEPENDENT_REC_2"/>
    <property type="match status" value="1"/>
</dbReference>
<dbReference type="PROSITE" id="PS52016">
    <property type="entry name" value="TONB_DEPENDENT_REC_3"/>
    <property type="match status" value="1"/>
</dbReference>
<dbReference type="Gene3D" id="2.170.130.10">
    <property type="entry name" value="TonB-dependent receptor, plug domain"/>
    <property type="match status" value="1"/>
</dbReference>
<evidence type="ECO:0000313" key="14">
    <source>
        <dbReference type="EMBL" id="MFD0863452.1"/>
    </source>
</evidence>
<dbReference type="Gene3D" id="2.40.170.20">
    <property type="entry name" value="TonB-dependent receptor, beta-barrel domain"/>
    <property type="match status" value="1"/>
</dbReference>
<evidence type="ECO:0000256" key="5">
    <source>
        <dbReference type="ARBA" id="ARBA00022729"/>
    </source>
</evidence>
<comment type="caution">
    <text evidence="14">The sequence shown here is derived from an EMBL/GenBank/DDBJ whole genome shotgun (WGS) entry which is preliminary data.</text>
</comment>
<evidence type="ECO:0000256" key="7">
    <source>
        <dbReference type="ARBA" id="ARBA00023136"/>
    </source>
</evidence>
<evidence type="ECO:0000256" key="8">
    <source>
        <dbReference type="ARBA" id="ARBA00023170"/>
    </source>
</evidence>
<name>A0ABW3D2C7_9FLAO</name>
<protein>
    <submittedName>
        <fullName evidence="14">TonB-dependent receptor plug domain-containing protein</fullName>
    </submittedName>
</protein>
<keyword evidence="4 10" id="KW-0812">Transmembrane</keyword>
<keyword evidence="5" id="KW-0732">Signal</keyword>
<evidence type="ECO:0000256" key="4">
    <source>
        <dbReference type="ARBA" id="ARBA00022692"/>
    </source>
</evidence>
<accession>A0ABW3D2C7</accession>
<comment type="similarity">
    <text evidence="10 11">Belongs to the TonB-dependent receptor family.</text>
</comment>
<keyword evidence="7 10" id="KW-0472">Membrane</keyword>
<dbReference type="InterPro" id="IPR039426">
    <property type="entry name" value="TonB-dep_rcpt-like"/>
</dbReference>
<evidence type="ECO:0000259" key="13">
    <source>
        <dbReference type="Pfam" id="PF07715"/>
    </source>
</evidence>
<feature type="domain" description="TonB-dependent receptor-like beta-barrel" evidence="12">
    <location>
        <begin position="337"/>
        <end position="775"/>
    </location>
</feature>
<dbReference type="Proteomes" id="UP001596978">
    <property type="component" value="Unassembled WGS sequence"/>
</dbReference>
<comment type="subcellular location">
    <subcellularLocation>
        <location evidence="1 10">Cell outer membrane</location>
        <topology evidence="1 10">Multi-pass membrane protein</topology>
    </subcellularLocation>
</comment>
<evidence type="ECO:0000256" key="1">
    <source>
        <dbReference type="ARBA" id="ARBA00004571"/>
    </source>
</evidence>
<keyword evidence="8 14" id="KW-0675">Receptor</keyword>
<reference evidence="15" key="1">
    <citation type="journal article" date="2019" name="Int. J. Syst. Evol. Microbiol.">
        <title>The Global Catalogue of Microorganisms (GCM) 10K type strain sequencing project: providing services to taxonomists for standard genome sequencing and annotation.</title>
        <authorList>
            <consortium name="The Broad Institute Genomics Platform"/>
            <consortium name="The Broad Institute Genome Sequencing Center for Infectious Disease"/>
            <person name="Wu L."/>
            <person name="Ma J."/>
        </authorList>
    </citation>
    <scope>NUCLEOTIDE SEQUENCE [LARGE SCALE GENOMIC DNA]</scope>
    <source>
        <strain evidence="15">CCUG 62952</strain>
    </source>
</reference>
<gene>
    <name evidence="14" type="ORF">ACFQ1M_14650</name>
</gene>
<evidence type="ECO:0000256" key="10">
    <source>
        <dbReference type="PROSITE-ProRule" id="PRU01360"/>
    </source>
</evidence>
<keyword evidence="9 10" id="KW-0998">Cell outer membrane</keyword>
<dbReference type="Pfam" id="PF07715">
    <property type="entry name" value="Plug"/>
    <property type="match status" value="1"/>
</dbReference>
<proteinExistence type="inferred from homology"/>
<keyword evidence="15" id="KW-1185">Reference proteome</keyword>
<dbReference type="InterPro" id="IPR037066">
    <property type="entry name" value="Plug_dom_sf"/>
</dbReference>
<evidence type="ECO:0000256" key="11">
    <source>
        <dbReference type="RuleBase" id="RU003357"/>
    </source>
</evidence>
<feature type="domain" description="TonB-dependent receptor plug" evidence="13">
    <location>
        <begin position="111"/>
        <end position="219"/>
    </location>
</feature>
<sequence length="802" mass="90528">MKNYWIWLLLVTIWSSKGQEIRVLNIVDETPIANVAVYNADKSSSATTDIFGRIDISIFSEDEVIIFSHVSHQLVGYTRKKILQNKGIVYLEPLTQVLDEIVVSATKFEQKKRDVAQKVIGIRQGDIQLANPQTAADLLQSSGQVFVQKSQLGGGSPIIRGFSTNRLLLSVDGVRMNNAIFRGGNLQNVIAIDPLSIQNTEVILGPGSVIYGSDAIGGAMNFFTLEPKTSQSGSLEFTGNGLVRYATASNERTAHVDVNIGLRKWAFLTSTSFTDFGDLRMGRHGPEAYLRNEYVTTINGQDTTVPNEDPLVQNPTGYNQFNFLQKAVFSPNDIWKYRFGLIYSTTSDYPRYDRLIRYGEENLRSAEWFYGPQRWFMGNTKVEKKGDGSFYDNAKLTLAFQYFRESRNDRDFDDDDLTSRKEAVDAYSANLDFEKKVRTKSSLYYGMEYILNRIRSTGDIISRSTGVSRPTSTRYPNGADWQSIAAYASYKWKPSKELALQSGLRYNFITSTSNFEANNRFFNFPFAEATINTGALTGTAGVSWSPNKTLQWKAHFSTAFRAPNIDDVGKIFDSEPGTVVVPNPNLSPEYAYSGELGLLLNFDKLDIEMATYYTFLDDALIRDDFTINGESQILYDGEISNVQAIQNAARARIYGFEAGLKYTFSEQMRMTTKFSYVGGEEQQEDGTDAPPRHAAPIFGDAHFIWENLRFKLDVFTNYNGEISFNNLAPSERNKAYLYALDKNGNPFSPSWYTLNVRGRYNFFRDFEATASLENITDQRYRPYSSGIAAAGRNLIFALRYNF</sequence>
<keyword evidence="6 11" id="KW-0798">TonB box</keyword>
<dbReference type="InterPro" id="IPR000531">
    <property type="entry name" value="Beta-barrel_TonB"/>
</dbReference>
<evidence type="ECO:0000256" key="3">
    <source>
        <dbReference type="ARBA" id="ARBA00022452"/>
    </source>
</evidence>
<evidence type="ECO:0000256" key="2">
    <source>
        <dbReference type="ARBA" id="ARBA00022448"/>
    </source>
</evidence>
<evidence type="ECO:0000313" key="15">
    <source>
        <dbReference type="Proteomes" id="UP001596978"/>
    </source>
</evidence>
<dbReference type="RefSeq" id="WP_386409507.1">
    <property type="nucleotide sequence ID" value="NZ_JBHTJH010000017.1"/>
</dbReference>
<dbReference type="InterPro" id="IPR010917">
    <property type="entry name" value="TonB_rcpt_CS"/>
</dbReference>
<dbReference type="PANTHER" id="PTHR30069:SF29">
    <property type="entry name" value="HEMOGLOBIN AND HEMOGLOBIN-HAPTOGLOBIN-BINDING PROTEIN 1-RELATED"/>
    <property type="match status" value="1"/>
</dbReference>
<evidence type="ECO:0000256" key="9">
    <source>
        <dbReference type="ARBA" id="ARBA00023237"/>
    </source>
</evidence>